<organism evidence="3 4">
    <name type="scientific">Macrostomum lignano</name>
    <dbReference type="NCBI Taxonomy" id="282301"/>
    <lineage>
        <taxon>Eukaryota</taxon>
        <taxon>Metazoa</taxon>
        <taxon>Spiralia</taxon>
        <taxon>Lophotrochozoa</taxon>
        <taxon>Platyhelminthes</taxon>
        <taxon>Rhabditophora</taxon>
        <taxon>Macrostomorpha</taxon>
        <taxon>Macrostomida</taxon>
        <taxon>Macrostomidae</taxon>
        <taxon>Macrostomum</taxon>
    </lineage>
</organism>
<protein>
    <submittedName>
        <fullName evidence="4">DDT domain-containing protein</fullName>
    </submittedName>
</protein>
<keyword evidence="1" id="KW-0175">Coiled coil</keyword>
<evidence type="ECO:0000313" key="4">
    <source>
        <dbReference type="WBParaSite" id="maker-unitig_34377-snap-gene-0.1-mRNA-1"/>
    </source>
</evidence>
<name>A0A1I8FH03_9PLAT</name>
<keyword evidence="2" id="KW-0812">Transmembrane</keyword>
<evidence type="ECO:0000256" key="1">
    <source>
        <dbReference type="SAM" id="Coils"/>
    </source>
</evidence>
<accession>A0A1I8FH03</accession>
<evidence type="ECO:0000256" key="2">
    <source>
        <dbReference type="SAM" id="Phobius"/>
    </source>
</evidence>
<dbReference type="Proteomes" id="UP000095280">
    <property type="component" value="Unplaced"/>
</dbReference>
<feature type="transmembrane region" description="Helical" evidence="2">
    <location>
        <begin position="152"/>
        <end position="174"/>
    </location>
</feature>
<keyword evidence="2" id="KW-1133">Transmembrane helix</keyword>
<reference evidence="4" key="1">
    <citation type="submission" date="2016-11" db="UniProtKB">
        <authorList>
            <consortium name="WormBaseParasite"/>
        </authorList>
    </citation>
    <scope>IDENTIFICATION</scope>
</reference>
<keyword evidence="3" id="KW-1185">Reference proteome</keyword>
<dbReference type="AlphaFoldDB" id="A0A1I8FH03"/>
<sequence length="282" mass="32749">HFLGLHPSQLELESDVTRIVWKHCWNCFCHRPERTSSRAWQETLLESHSCLDRLPVFFHQRPSHPLLTDGLNDSDMAIYEPSLGILASLASRQYRLPEFDLCNQPQWCDLIGRQLVTERCLDLLDWLASKCCYVGRSQDYRRRSWIYFGQVWQHPFAVAIVPGLAILASIRRIFNCLRRRSIRRTVRCQAVLLGAKLSARPLWRRNAPNYARATADAEKAQESLRVLEREKAANEARLVKEVKSAQRNAERLQALLDQTEREKLEMAERNNQLKNILMSASA</sequence>
<feature type="coiled-coil region" evidence="1">
    <location>
        <begin position="210"/>
        <end position="276"/>
    </location>
</feature>
<dbReference type="WBParaSite" id="maker-unitig_34377-snap-gene-0.1-mRNA-1">
    <property type="protein sequence ID" value="maker-unitig_34377-snap-gene-0.1-mRNA-1"/>
    <property type="gene ID" value="maker-unitig_34377-snap-gene-0.1"/>
</dbReference>
<evidence type="ECO:0000313" key="3">
    <source>
        <dbReference type="Proteomes" id="UP000095280"/>
    </source>
</evidence>
<proteinExistence type="predicted"/>
<keyword evidence="2" id="KW-0472">Membrane</keyword>